<dbReference type="GO" id="GO:0015562">
    <property type="term" value="F:efflux transmembrane transporter activity"/>
    <property type="evidence" value="ECO:0007669"/>
    <property type="project" value="InterPro"/>
</dbReference>
<comment type="subcellular location">
    <subcellularLocation>
        <location evidence="1">Cell outer membrane</location>
    </subcellularLocation>
</comment>
<dbReference type="EMBL" id="FO203527">
    <property type="protein sequence ID" value="CCO60065.1"/>
    <property type="molecule type" value="Genomic_DNA"/>
</dbReference>
<dbReference type="PANTHER" id="PTHR30026">
    <property type="entry name" value="OUTER MEMBRANE PROTEIN TOLC"/>
    <property type="match status" value="1"/>
</dbReference>
<feature type="chain" id="PRO_5004650905" evidence="6">
    <location>
        <begin position="26"/>
        <end position="468"/>
    </location>
</feature>
<dbReference type="GO" id="GO:0015288">
    <property type="term" value="F:porin activity"/>
    <property type="evidence" value="ECO:0007669"/>
    <property type="project" value="TreeGrafter"/>
</dbReference>
<name>U4KB51_9VIBR</name>
<dbReference type="Gene3D" id="1.20.1600.10">
    <property type="entry name" value="Outer membrane efflux proteins (OEP)"/>
    <property type="match status" value="1"/>
</dbReference>
<dbReference type="STRING" id="28173.VIBNI_B0241"/>
<evidence type="ECO:0000256" key="6">
    <source>
        <dbReference type="SAM" id="SignalP"/>
    </source>
</evidence>
<evidence type="ECO:0000256" key="4">
    <source>
        <dbReference type="ARBA" id="ARBA00023136"/>
    </source>
</evidence>
<dbReference type="KEGG" id="vni:VIBNI_B0241"/>
<dbReference type="PATRIC" id="fig|1260221.3.peg.3925"/>
<dbReference type="Proteomes" id="UP000016895">
    <property type="component" value="Chromosome 2"/>
</dbReference>
<dbReference type="eggNOG" id="COG1538">
    <property type="taxonomic scope" value="Bacteria"/>
</dbReference>
<dbReference type="OrthoDB" id="5607838at2"/>
<keyword evidence="6" id="KW-0732">Signal</keyword>
<sequence length="468" mass="52762">MTIQFRKLALVVGVSLAATPLWVGASESSSITPKQAGSTHVARYEPLMQLIHAAIEQDAARKQFYAQSVAMREMGVASATLMDPKVKVGFGGLPIDSFQFDQDPMTNLSIGVMQQFERGSTLELNQKKANQQAQGVNLKVEARELDIANSMSTLWLELGYQQVTEQILKEKKRLMTELESFVKTNYSNGKSEAQDWLDAQLQVAKLDEKLEANQQMQRRLMAQMSEWLGADWLDSFASSQRKLEASNQRNWLKLERVLASTPDASRHYTSLRLHPMVRMADSQILVSKTQVDIAEQAYTPQFGIEVMYAHRQANNMRGEPASDLVSAYLTLDIPLFTENRQDKNKSAAQYQVGAAQLQRDTLLQQMNAKVNTLLSDRINLQQRLARYQSSLMPQINARIRAVERGYQNNTAQFSDVIAASNDELALQLEQQRLLTDLNVVNSNLAALLSAFEFQVKSPELTYTYRSIQ</sequence>
<dbReference type="GO" id="GO:0009279">
    <property type="term" value="C:cell outer membrane"/>
    <property type="evidence" value="ECO:0007669"/>
    <property type="project" value="UniProtKB-SubCell"/>
</dbReference>
<keyword evidence="2" id="KW-1134">Transmembrane beta strand</keyword>
<accession>U4KB51</accession>
<keyword evidence="5" id="KW-0998">Cell outer membrane</keyword>
<keyword evidence="4" id="KW-0472">Membrane</keyword>
<evidence type="ECO:0000256" key="1">
    <source>
        <dbReference type="ARBA" id="ARBA00004442"/>
    </source>
</evidence>
<dbReference type="RefSeq" id="WP_022560717.1">
    <property type="nucleotide sequence ID" value="NC_022543.1"/>
</dbReference>
<keyword evidence="3" id="KW-0812">Transmembrane</keyword>
<keyword evidence="8" id="KW-1185">Reference proteome</keyword>
<gene>
    <name evidence="7" type="ORF">VIBNI_B0241</name>
</gene>
<evidence type="ECO:0000313" key="8">
    <source>
        <dbReference type="Proteomes" id="UP000016895"/>
    </source>
</evidence>
<evidence type="ECO:0000256" key="3">
    <source>
        <dbReference type="ARBA" id="ARBA00022692"/>
    </source>
</evidence>
<proteinExistence type="predicted"/>
<dbReference type="GO" id="GO:1990281">
    <property type="term" value="C:efflux pump complex"/>
    <property type="evidence" value="ECO:0007669"/>
    <property type="project" value="TreeGrafter"/>
</dbReference>
<dbReference type="PANTHER" id="PTHR30026:SF20">
    <property type="entry name" value="OUTER MEMBRANE PROTEIN TOLC"/>
    <property type="match status" value="1"/>
</dbReference>
<organism evidence="7 8">
    <name type="scientific">Vibrio nigripulchritudo</name>
    <dbReference type="NCBI Taxonomy" id="28173"/>
    <lineage>
        <taxon>Bacteria</taxon>
        <taxon>Pseudomonadati</taxon>
        <taxon>Pseudomonadota</taxon>
        <taxon>Gammaproteobacteria</taxon>
        <taxon>Vibrionales</taxon>
        <taxon>Vibrionaceae</taxon>
        <taxon>Vibrio</taxon>
    </lineage>
</organism>
<evidence type="ECO:0000256" key="5">
    <source>
        <dbReference type="ARBA" id="ARBA00023237"/>
    </source>
</evidence>
<evidence type="ECO:0000256" key="2">
    <source>
        <dbReference type="ARBA" id="ARBA00022452"/>
    </source>
</evidence>
<evidence type="ECO:0000313" key="7">
    <source>
        <dbReference type="EMBL" id="CCO60065.1"/>
    </source>
</evidence>
<protein>
    <submittedName>
        <fullName evidence="7">Putative Integral outer membrane protein TolC, efflux pump component</fullName>
    </submittedName>
</protein>
<dbReference type="AlphaFoldDB" id="U4KB51"/>
<reference evidence="7 8" key="1">
    <citation type="journal article" date="2013" name="ISME J.">
        <title>Comparative genomics of pathogenic lineages of Vibrio nigripulchritudo identifies virulence-associated traits.</title>
        <authorList>
            <person name="Goudenege D."/>
            <person name="Labreuche Y."/>
            <person name="Krin E."/>
            <person name="Ansquer D."/>
            <person name="Mangenot S."/>
            <person name="Calteau A."/>
            <person name="Medigue C."/>
            <person name="Mazel D."/>
            <person name="Polz M.F."/>
            <person name="Le Roux F."/>
        </authorList>
    </citation>
    <scope>NUCLEOTIDE SEQUENCE [LARGE SCALE GENOMIC DNA]</scope>
    <source>
        <strain evidence="8">SnF1</strain>
    </source>
</reference>
<feature type="signal peptide" evidence="6">
    <location>
        <begin position="1"/>
        <end position="25"/>
    </location>
</feature>
<dbReference type="InterPro" id="IPR051906">
    <property type="entry name" value="TolC-like"/>
</dbReference>
<dbReference type="SUPFAM" id="SSF56954">
    <property type="entry name" value="Outer membrane efflux proteins (OEP)"/>
    <property type="match status" value="1"/>
</dbReference>